<protein>
    <submittedName>
        <fullName evidence="9">Cell-division initiation protein DivIVA (Modular protein)</fullName>
    </submittedName>
</protein>
<evidence type="ECO:0000313" key="10">
    <source>
        <dbReference type="Proteomes" id="UP000245423"/>
    </source>
</evidence>
<proteinExistence type="inferred from homology"/>
<dbReference type="InterPro" id="IPR007793">
    <property type="entry name" value="DivIVA_fam"/>
</dbReference>
<evidence type="ECO:0000256" key="5">
    <source>
        <dbReference type="ARBA" id="ARBA00023054"/>
    </source>
</evidence>
<keyword evidence="4" id="KW-0132">Cell division</keyword>
<feature type="coiled-coil region" evidence="7">
    <location>
        <begin position="28"/>
        <end position="62"/>
    </location>
</feature>
<dbReference type="OrthoDB" id="9815492at2"/>
<reference evidence="9 10" key="1">
    <citation type="submission" date="2016-11" db="EMBL/GenBank/DDBJ databases">
        <authorList>
            <person name="Manzoor S."/>
        </authorList>
    </citation>
    <scope>NUCLEOTIDE SEQUENCE [LARGE SCALE GENOMIC DNA]</scope>
    <source>
        <strain evidence="9">Clostridium ultunense strain Esp</strain>
    </source>
</reference>
<organism evidence="9 10">
    <name type="scientific">[Clostridium] ultunense Esp</name>
    <dbReference type="NCBI Taxonomy" id="1288971"/>
    <lineage>
        <taxon>Bacteria</taxon>
        <taxon>Bacillati</taxon>
        <taxon>Bacillota</taxon>
        <taxon>Tissierellia</taxon>
        <taxon>Tissierellales</taxon>
        <taxon>Tepidimicrobiaceae</taxon>
        <taxon>Schnuerera</taxon>
    </lineage>
</organism>
<evidence type="ECO:0000256" key="6">
    <source>
        <dbReference type="ARBA" id="ARBA00023306"/>
    </source>
</evidence>
<dbReference type="EMBL" id="LT669839">
    <property type="protein sequence ID" value="SHD76935.1"/>
    <property type="molecule type" value="Genomic_DNA"/>
</dbReference>
<evidence type="ECO:0000256" key="8">
    <source>
        <dbReference type="SAM" id="MobiDB-lite"/>
    </source>
</evidence>
<dbReference type="GO" id="GO:0051301">
    <property type="term" value="P:cell division"/>
    <property type="evidence" value="ECO:0007669"/>
    <property type="project" value="UniProtKB-KW"/>
</dbReference>
<sequence>MITPLDIQNKEFKKSFRGYKESEVDQFLDEIIEDYEKLYKENIELKDKILILDEKIKQYNNLEETLKDTLVVAQSTADEVTRTAREKSEIIIEDAELMAKKIITAANEEVKNIQKEYGNLKKEIFIFKTRFKSFIEAQLISLDEFYSKIEMDDTNIRDENELEEYIDGADESNSESQNMGKVDNGVDDLGA</sequence>
<dbReference type="RefSeq" id="WP_005586137.1">
    <property type="nucleotide sequence ID" value="NZ_LT669839.1"/>
</dbReference>
<comment type="similarity">
    <text evidence="2">Belongs to the DivIVA family.</text>
</comment>
<keyword evidence="6" id="KW-0131">Cell cycle</keyword>
<dbReference type="GO" id="GO:0005737">
    <property type="term" value="C:cytoplasm"/>
    <property type="evidence" value="ECO:0007669"/>
    <property type="project" value="UniProtKB-SubCell"/>
</dbReference>
<name>M1YZL1_9FIRM</name>
<comment type="subcellular location">
    <subcellularLocation>
        <location evidence="1">Cytoplasm</location>
    </subcellularLocation>
</comment>
<evidence type="ECO:0000313" key="9">
    <source>
        <dbReference type="EMBL" id="SHD76935.1"/>
    </source>
</evidence>
<keyword evidence="10" id="KW-1185">Reference proteome</keyword>
<evidence type="ECO:0000256" key="3">
    <source>
        <dbReference type="ARBA" id="ARBA00022490"/>
    </source>
</evidence>
<dbReference type="Gene3D" id="6.10.250.660">
    <property type="match status" value="1"/>
</dbReference>
<dbReference type="PANTHER" id="PTHR35794">
    <property type="entry name" value="CELL DIVISION PROTEIN DIVIVA"/>
    <property type="match status" value="1"/>
</dbReference>
<dbReference type="InterPro" id="IPR019933">
    <property type="entry name" value="DivIVA_domain"/>
</dbReference>
<dbReference type="PANTHER" id="PTHR35794:SF2">
    <property type="entry name" value="CELL DIVISION PROTEIN DIVIVA"/>
    <property type="match status" value="1"/>
</dbReference>
<dbReference type="NCBIfam" id="TIGR03544">
    <property type="entry name" value="DivI1A_domain"/>
    <property type="match status" value="1"/>
</dbReference>
<keyword evidence="3" id="KW-0963">Cytoplasm</keyword>
<evidence type="ECO:0000256" key="7">
    <source>
        <dbReference type="SAM" id="Coils"/>
    </source>
</evidence>
<dbReference type="Proteomes" id="UP000245423">
    <property type="component" value="Chromosome 1"/>
</dbReference>
<feature type="region of interest" description="Disordered" evidence="8">
    <location>
        <begin position="166"/>
        <end position="191"/>
    </location>
</feature>
<dbReference type="AlphaFoldDB" id="M1YZL1"/>
<dbReference type="HOGENOM" id="CLU_076854_3_2_9"/>
<accession>M1YZL1</accession>
<keyword evidence="5 7" id="KW-0175">Coiled coil</keyword>
<evidence type="ECO:0000256" key="1">
    <source>
        <dbReference type="ARBA" id="ARBA00004496"/>
    </source>
</evidence>
<gene>
    <name evidence="9" type="ORF">CUESP1_1571</name>
</gene>
<evidence type="ECO:0000256" key="4">
    <source>
        <dbReference type="ARBA" id="ARBA00022618"/>
    </source>
</evidence>
<dbReference type="Pfam" id="PF05103">
    <property type="entry name" value="DivIVA"/>
    <property type="match status" value="1"/>
</dbReference>
<evidence type="ECO:0000256" key="2">
    <source>
        <dbReference type="ARBA" id="ARBA00009008"/>
    </source>
</evidence>